<name>M0ASS0_NATA1</name>
<dbReference type="AlphaFoldDB" id="M0ASS0"/>
<dbReference type="PATRIC" id="fig|29540.5.peg.2101"/>
<dbReference type="Proteomes" id="UP000011554">
    <property type="component" value="Unassembled WGS sequence"/>
</dbReference>
<feature type="non-terminal residue" evidence="2">
    <location>
        <position position="1"/>
    </location>
</feature>
<evidence type="ECO:0000256" key="1">
    <source>
        <dbReference type="SAM" id="MobiDB-lite"/>
    </source>
</evidence>
<proteinExistence type="predicted"/>
<feature type="region of interest" description="Disordered" evidence="1">
    <location>
        <begin position="43"/>
        <end position="139"/>
    </location>
</feature>
<accession>M0ASS0</accession>
<evidence type="ECO:0000313" key="2">
    <source>
        <dbReference type="EMBL" id="ELZ01382.1"/>
    </source>
</evidence>
<protein>
    <submittedName>
        <fullName evidence="2">ABC transporter</fullName>
    </submittedName>
</protein>
<feature type="compositionally biased region" description="Basic and acidic residues" evidence="1">
    <location>
        <begin position="43"/>
        <end position="53"/>
    </location>
</feature>
<gene>
    <name evidence="2" type="ORF">C481_10330</name>
</gene>
<keyword evidence="3" id="KW-1185">Reference proteome</keyword>
<organism evidence="2 3">
    <name type="scientific">Natrialba asiatica (strain ATCC 700177 / DSM 12278 / JCM 9576 / FERM P-10747 / NBRC 102637 / 172P1)</name>
    <dbReference type="NCBI Taxonomy" id="29540"/>
    <lineage>
        <taxon>Archaea</taxon>
        <taxon>Methanobacteriati</taxon>
        <taxon>Methanobacteriota</taxon>
        <taxon>Stenosarchaea group</taxon>
        <taxon>Halobacteria</taxon>
        <taxon>Halobacteriales</taxon>
        <taxon>Natrialbaceae</taxon>
        <taxon>Natrialba</taxon>
    </lineage>
</organism>
<comment type="caution">
    <text evidence="2">The sequence shown here is derived from an EMBL/GenBank/DDBJ whole genome shotgun (WGS) entry which is preliminary data.</text>
</comment>
<evidence type="ECO:0000313" key="3">
    <source>
        <dbReference type="Proteomes" id="UP000011554"/>
    </source>
</evidence>
<dbReference type="eggNOG" id="arCOG00199">
    <property type="taxonomic scope" value="Archaea"/>
</dbReference>
<dbReference type="EMBL" id="AOIO01000025">
    <property type="protein sequence ID" value="ELZ01382.1"/>
    <property type="molecule type" value="Genomic_DNA"/>
</dbReference>
<reference evidence="2 3" key="1">
    <citation type="journal article" date="2014" name="PLoS Genet.">
        <title>Phylogenetically driven sequencing of extremely halophilic archaea reveals strategies for static and dynamic osmo-response.</title>
        <authorList>
            <person name="Becker E.A."/>
            <person name="Seitzer P.M."/>
            <person name="Tritt A."/>
            <person name="Larsen D."/>
            <person name="Krusor M."/>
            <person name="Yao A.I."/>
            <person name="Wu D."/>
            <person name="Madern D."/>
            <person name="Eisen J.A."/>
            <person name="Darling A.E."/>
            <person name="Facciotti M.T."/>
        </authorList>
    </citation>
    <scope>NUCLEOTIDE SEQUENCE [LARGE SCALE GENOMIC DNA]</scope>
    <source>
        <strain evidence="2 3">DSM 12278</strain>
    </source>
</reference>
<feature type="compositionally biased region" description="Basic and acidic residues" evidence="1">
    <location>
        <begin position="66"/>
        <end position="78"/>
    </location>
</feature>
<sequence>LAACIDAADATILADPELGGETGRVLELVASVERPVVVETQRVADRSGARTGEEETTSEVGSGEAVRTRYEACRERGVEVPPESVLEGVATALSESGRAEQRQGTGRPADTTMADDKGTPANADSAADGPTPPHESSDD</sequence>